<evidence type="ECO:0000313" key="7">
    <source>
        <dbReference type="Proteomes" id="UP001172684"/>
    </source>
</evidence>
<evidence type="ECO:0000256" key="3">
    <source>
        <dbReference type="ARBA" id="ARBA00022723"/>
    </source>
</evidence>
<comment type="caution">
    <text evidence="6">The sequence shown here is derived from an EMBL/GenBank/DDBJ whole genome shotgun (WGS) entry which is preliminary data.</text>
</comment>
<evidence type="ECO:0000256" key="2">
    <source>
        <dbReference type="ARBA" id="ARBA00010617"/>
    </source>
</evidence>
<gene>
    <name evidence="6" type="ORF">H2201_008599</name>
</gene>
<dbReference type="SUPFAM" id="SSF48264">
    <property type="entry name" value="Cytochrome P450"/>
    <property type="match status" value="1"/>
</dbReference>
<comment type="cofactor">
    <cofactor evidence="1">
        <name>heme</name>
        <dbReference type="ChEBI" id="CHEBI:30413"/>
    </cofactor>
</comment>
<dbReference type="PRINTS" id="PR00385">
    <property type="entry name" value="P450"/>
</dbReference>
<proteinExistence type="inferred from homology"/>
<name>A0ABQ9NFT2_9PEZI</name>
<protein>
    <recommendedName>
        <fullName evidence="8">Cytochrome P450 oxidoreductase</fullName>
    </recommendedName>
</protein>
<keyword evidence="7" id="KW-1185">Reference proteome</keyword>
<keyword evidence="4 5" id="KW-0408">Iron</keyword>
<dbReference type="InterPro" id="IPR001128">
    <property type="entry name" value="Cyt_P450"/>
</dbReference>
<dbReference type="InterPro" id="IPR036396">
    <property type="entry name" value="Cyt_P450_sf"/>
</dbReference>
<dbReference type="InterPro" id="IPR050121">
    <property type="entry name" value="Cytochrome_P450_monoxygenase"/>
</dbReference>
<dbReference type="PROSITE" id="PS00086">
    <property type="entry name" value="CYTOCHROME_P450"/>
    <property type="match status" value="1"/>
</dbReference>
<dbReference type="InterPro" id="IPR017972">
    <property type="entry name" value="Cyt_P450_CS"/>
</dbReference>
<dbReference type="PANTHER" id="PTHR24305">
    <property type="entry name" value="CYTOCHROME P450"/>
    <property type="match status" value="1"/>
</dbReference>
<dbReference type="PRINTS" id="PR00463">
    <property type="entry name" value="EP450I"/>
</dbReference>
<comment type="similarity">
    <text evidence="2 5">Belongs to the cytochrome P450 family.</text>
</comment>
<evidence type="ECO:0000256" key="4">
    <source>
        <dbReference type="ARBA" id="ARBA00023004"/>
    </source>
</evidence>
<evidence type="ECO:0000256" key="1">
    <source>
        <dbReference type="ARBA" id="ARBA00001971"/>
    </source>
</evidence>
<organism evidence="6 7">
    <name type="scientific">Coniosporium apollinis</name>
    <dbReference type="NCBI Taxonomy" id="61459"/>
    <lineage>
        <taxon>Eukaryota</taxon>
        <taxon>Fungi</taxon>
        <taxon>Dikarya</taxon>
        <taxon>Ascomycota</taxon>
        <taxon>Pezizomycotina</taxon>
        <taxon>Dothideomycetes</taxon>
        <taxon>Dothideomycetes incertae sedis</taxon>
        <taxon>Coniosporium</taxon>
    </lineage>
</organism>
<keyword evidence="3 5" id="KW-0479">Metal-binding</keyword>
<evidence type="ECO:0000313" key="6">
    <source>
        <dbReference type="EMBL" id="KAJ9656267.1"/>
    </source>
</evidence>
<dbReference type="CDD" id="cd11060">
    <property type="entry name" value="CYP57A1-like"/>
    <property type="match status" value="1"/>
</dbReference>
<accession>A0ABQ9NFT2</accession>
<evidence type="ECO:0000256" key="5">
    <source>
        <dbReference type="RuleBase" id="RU000461"/>
    </source>
</evidence>
<dbReference type="Pfam" id="PF00067">
    <property type="entry name" value="p450"/>
    <property type="match status" value="1"/>
</dbReference>
<dbReference type="Proteomes" id="UP001172684">
    <property type="component" value="Unassembled WGS sequence"/>
</dbReference>
<dbReference type="EMBL" id="JAPDRL010000131">
    <property type="protein sequence ID" value="KAJ9656267.1"/>
    <property type="molecule type" value="Genomic_DNA"/>
</dbReference>
<evidence type="ECO:0008006" key="8">
    <source>
        <dbReference type="Google" id="ProtNLM"/>
    </source>
</evidence>
<keyword evidence="5" id="KW-0503">Monooxygenase</keyword>
<dbReference type="PANTHER" id="PTHR24305:SF166">
    <property type="entry name" value="CYTOCHROME P450 12A4, MITOCHONDRIAL-RELATED"/>
    <property type="match status" value="1"/>
</dbReference>
<keyword evidence="5" id="KW-0560">Oxidoreductase</keyword>
<keyword evidence="5" id="KW-0349">Heme</keyword>
<dbReference type="InterPro" id="IPR002401">
    <property type="entry name" value="Cyt_P450_E_grp-I"/>
</dbReference>
<dbReference type="Gene3D" id="1.10.630.10">
    <property type="entry name" value="Cytochrome P450"/>
    <property type="match status" value="1"/>
</dbReference>
<reference evidence="6" key="1">
    <citation type="submission" date="2022-10" db="EMBL/GenBank/DDBJ databases">
        <title>Culturing micro-colonial fungi from biological soil crusts in the Mojave desert and describing Neophaeococcomyces mojavensis, and introducing the new genera and species Taxawa tesnikishii.</title>
        <authorList>
            <person name="Kurbessoian T."/>
            <person name="Stajich J.E."/>
        </authorList>
    </citation>
    <scope>NUCLEOTIDE SEQUENCE</scope>
    <source>
        <strain evidence="6">TK_1</strain>
    </source>
</reference>
<sequence length="435" mass="49466">MGPNFISLTDPRLIKTIYSTRGNYAKSDFYSVNDVLQDGHIIQNVFSTRSNAFHAKYMRPIQKLYSMSGILSLEPLADTTISIFCRRLEELFVDRPNTCDIGDWLLYYAWDVVGEVTFSQPIGFLEEGTDINDMLVTAEKALDYFAVITQMPKLDHLLDKNPLYRLGPPSFGAAAGYCAQRMMERIQHADTHNHSQPDFLDHFLEMKKTYPDVVDNKQVIGYLLINILAGADTTAITLRAIIYYLLKNPSAMAKLYAELDAANLPLPASYDSVRNLPYLSAVLREAMRMHPAVGMIMERIVPSGGLALPDGRFVAPGTIVGMNPWVVHRNQEIFGADADRFNPDRWLKGEDEDEETYRERLKRMKDADLTFGAGNRVCLGQNLALMECNKVVATLFSRYNFGLEDPKREWNIQNSWFVRQTDIRIRITRHNKATA</sequence>